<name>A0ACD3AB63_9AGAR</name>
<proteinExistence type="predicted"/>
<keyword evidence="1" id="KW-0378">Hydrolase</keyword>
<accession>A0ACD3AB63</accession>
<reference evidence="1 2" key="1">
    <citation type="journal article" date="2019" name="Nat. Ecol. Evol.">
        <title>Megaphylogeny resolves global patterns of mushroom evolution.</title>
        <authorList>
            <person name="Varga T."/>
            <person name="Krizsan K."/>
            <person name="Foldi C."/>
            <person name="Dima B."/>
            <person name="Sanchez-Garcia M."/>
            <person name="Sanchez-Ramirez S."/>
            <person name="Szollosi G.J."/>
            <person name="Szarkandi J.G."/>
            <person name="Papp V."/>
            <person name="Albert L."/>
            <person name="Andreopoulos W."/>
            <person name="Angelini C."/>
            <person name="Antonin V."/>
            <person name="Barry K.W."/>
            <person name="Bougher N.L."/>
            <person name="Buchanan P."/>
            <person name="Buyck B."/>
            <person name="Bense V."/>
            <person name="Catcheside P."/>
            <person name="Chovatia M."/>
            <person name="Cooper J."/>
            <person name="Damon W."/>
            <person name="Desjardin D."/>
            <person name="Finy P."/>
            <person name="Geml J."/>
            <person name="Haridas S."/>
            <person name="Hughes K."/>
            <person name="Justo A."/>
            <person name="Karasinski D."/>
            <person name="Kautmanova I."/>
            <person name="Kiss B."/>
            <person name="Kocsube S."/>
            <person name="Kotiranta H."/>
            <person name="LaButti K.M."/>
            <person name="Lechner B.E."/>
            <person name="Liimatainen K."/>
            <person name="Lipzen A."/>
            <person name="Lukacs Z."/>
            <person name="Mihaltcheva S."/>
            <person name="Morgado L.N."/>
            <person name="Niskanen T."/>
            <person name="Noordeloos M.E."/>
            <person name="Ohm R.A."/>
            <person name="Ortiz-Santana B."/>
            <person name="Ovrebo C."/>
            <person name="Racz N."/>
            <person name="Riley R."/>
            <person name="Savchenko A."/>
            <person name="Shiryaev A."/>
            <person name="Soop K."/>
            <person name="Spirin V."/>
            <person name="Szebenyi C."/>
            <person name="Tomsovsky M."/>
            <person name="Tulloss R.E."/>
            <person name="Uehling J."/>
            <person name="Grigoriev I.V."/>
            <person name="Vagvolgyi C."/>
            <person name="Papp T."/>
            <person name="Martin F.M."/>
            <person name="Miettinen O."/>
            <person name="Hibbett D.S."/>
            <person name="Nagy L.G."/>
        </authorList>
    </citation>
    <scope>NUCLEOTIDE SEQUENCE [LARGE SCALE GENOMIC DNA]</scope>
    <source>
        <strain evidence="1 2">NL-1719</strain>
    </source>
</reference>
<protein>
    <submittedName>
        <fullName evidence="1">P-loop containing nucleoside triphosphate hydrolase protein</fullName>
    </submittedName>
</protein>
<evidence type="ECO:0000313" key="1">
    <source>
        <dbReference type="EMBL" id="TFK63113.1"/>
    </source>
</evidence>
<organism evidence="1 2">
    <name type="scientific">Pluteus cervinus</name>
    <dbReference type="NCBI Taxonomy" id="181527"/>
    <lineage>
        <taxon>Eukaryota</taxon>
        <taxon>Fungi</taxon>
        <taxon>Dikarya</taxon>
        <taxon>Basidiomycota</taxon>
        <taxon>Agaricomycotina</taxon>
        <taxon>Agaricomycetes</taxon>
        <taxon>Agaricomycetidae</taxon>
        <taxon>Agaricales</taxon>
        <taxon>Pluteineae</taxon>
        <taxon>Pluteaceae</taxon>
        <taxon>Pluteus</taxon>
    </lineage>
</organism>
<dbReference type="EMBL" id="ML208539">
    <property type="protein sequence ID" value="TFK63113.1"/>
    <property type="molecule type" value="Genomic_DNA"/>
</dbReference>
<sequence length="683" mass="76303">MGHPSSDPQVTSEAKTADESEYDPSLRFFDIGVWRIILEKTPGSSIQTMRGIFRDAPTIFRLLKDFYHLGPGLFMLMVFSKVWQSLEALILLELSSRLLGTIEHGIRTGHPDVNGIFRALAVRLFCVVLAAILKKLSERGEMVLEGRSELYFENWILQHKLRQGVTPGQEERSGVTAKVAWDTLKNLFSVGGHVLEIAGGLSFLFRLSTSNSEGPIFAALCLTKPILTILFTPGLWDTPHVMTHINEDWKRVKNLRSLGTKSYREEVISGDLVGYLLTELRGLMDKLKHTALDYPAQIWEAEQSVIISIIKSFAEDLPMVYYATNAAFYPGRLSVTSIATLQQASAGLRSSFGYIRYLAERFKSSISNTKRLYALEALKPNVKDGELAYPLPEQEKQKGMSFELKDVSFTYPATQTKEPALKNISCTIKAGQLVVIVGANGSGKSTIIKLLNRLFDVTSGSILVDGHDISSYRLSDFRRAAATLTQEHHIFPISVKENIGMGYPKEVGNESLIETAAKESGAWEVIEKFKNGLKTELRPYNWAFGAHVSEADETPLAKELKKLTKTTEVSGGEKQRLIAARTFMRFESRKISFVTVDEPSSAMDPEAEYALFSNLRKRREGKTMIFVTHRFGHLTQHADLILCMKDGAIVESGTHEDLMTNEGEYSKLYNIQARAFQMPTGSS</sequence>
<evidence type="ECO:0000313" key="2">
    <source>
        <dbReference type="Proteomes" id="UP000308600"/>
    </source>
</evidence>
<dbReference type="Proteomes" id="UP000308600">
    <property type="component" value="Unassembled WGS sequence"/>
</dbReference>
<gene>
    <name evidence="1" type="ORF">BDN72DRAFT_848000</name>
</gene>
<keyword evidence="2" id="KW-1185">Reference proteome</keyword>